<proteinExistence type="predicted"/>
<sequence length="99" mass="10888">MPPATGSDGLYRGELFGTTAATGSRTVATFSNRDIKKAGCLPGNDPPLLLRRKSTKHGGIPISWTLQSWRMQNLNGRIQQIIVFPFFVFSRAQKNQNGP</sequence>
<organism evidence="1 2">
    <name type="scientific">Mycena sanguinolenta</name>
    <dbReference type="NCBI Taxonomy" id="230812"/>
    <lineage>
        <taxon>Eukaryota</taxon>
        <taxon>Fungi</taxon>
        <taxon>Dikarya</taxon>
        <taxon>Basidiomycota</taxon>
        <taxon>Agaricomycotina</taxon>
        <taxon>Agaricomycetes</taxon>
        <taxon>Agaricomycetidae</taxon>
        <taxon>Agaricales</taxon>
        <taxon>Marasmiineae</taxon>
        <taxon>Mycenaceae</taxon>
        <taxon>Mycena</taxon>
    </lineage>
</organism>
<reference evidence="1" key="1">
    <citation type="submission" date="2020-05" db="EMBL/GenBank/DDBJ databases">
        <title>Mycena genomes resolve the evolution of fungal bioluminescence.</title>
        <authorList>
            <person name="Tsai I.J."/>
        </authorList>
    </citation>
    <scope>NUCLEOTIDE SEQUENCE</scope>
    <source>
        <strain evidence="1">160909Yilan</strain>
    </source>
</reference>
<keyword evidence="2" id="KW-1185">Reference proteome</keyword>
<dbReference type="EMBL" id="JACAZH010000007">
    <property type="protein sequence ID" value="KAF7363920.1"/>
    <property type="molecule type" value="Genomic_DNA"/>
</dbReference>
<gene>
    <name evidence="1" type="ORF">MSAN_01050100</name>
</gene>
<evidence type="ECO:0000313" key="1">
    <source>
        <dbReference type="EMBL" id="KAF7363920.1"/>
    </source>
</evidence>
<dbReference type="Proteomes" id="UP000623467">
    <property type="component" value="Unassembled WGS sequence"/>
</dbReference>
<protein>
    <submittedName>
        <fullName evidence="1">Uncharacterized protein</fullName>
    </submittedName>
</protein>
<comment type="caution">
    <text evidence="1">The sequence shown here is derived from an EMBL/GenBank/DDBJ whole genome shotgun (WGS) entry which is preliminary data.</text>
</comment>
<dbReference type="AlphaFoldDB" id="A0A8H6YU44"/>
<name>A0A8H6YU44_9AGAR</name>
<accession>A0A8H6YU44</accession>
<evidence type="ECO:0000313" key="2">
    <source>
        <dbReference type="Proteomes" id="UP000623467"/>
    </source>
</evidence>